<feature type="transmembrane region" description="Helical" evidence="6">
    <location>
        <begin position="217"/>
        <end position="239"/>
    </location>
</feature>
<feature type="domain" description="Rhodopsin" evidence="7">
    <location>
        <begin position="38"/>
        <end position="279"/>
    </location>
</feature>
<dbReference type="EMBL" id="JAPEUX010000007">
    <property type="protein sequence ID" value="KAJ4348154.1"/>
    <property type="molecule type" value="Genomic_DNA"/>
</dbReference>
<dbReference type="AlphaFoldDB" id="A0A9W8XEH9"/>
<dbReference type="OrthoDB" id="3529975at2759"/>
<feature type="transmembrane region" description="Helical" evidence="6">
    <location>
        <begin position="20"/>
        <end position="42"/>
    </location>
</feature>
<name>A0A9W8XEH9_9PLEO</name>
<evidence type="ECO:0000256" key="5">
    <source>
        <dbReference type="ARBA" id="ARBA00038359"/>
    </source>
</evidence>
<evidence type="ECO:0000256" key="6">
    <source>
        <dbReference type="SAM" id="Phobius"/>
    </source>
</evidence>
<gene>
    <name evidence="8" type="ORF">N0V89_009526</name>
</gene>
<feature type="transmembrane region" description="Helical" evidence="6">
    <location>
        <begin position="254"/>
        <end position="274"/>
    </location>
</feature>
<protein>
    <recommendedName>
        <fullName evidence="7">Rhodopsin domain-containing protein</fullName>
    </recommendedName>
</protein>
<proteinExistence type="inferred from homology"/>
<dbReference type="PANTHER" id="PTHR33048:SF47">
    <property type="entry name" value="INTEGRAL MEMBRANE PROTEIN-RELATED"/>
    <property type="match status" value="1"/>
</dbReference>
<keyword evidence="9" id="KW-1185">Reference proteome</keyword>
<dbReference type="Proteomes" id="UP001140513">
    <property type="component" value="Unassembled WGS sequence"/>
</dbReference>
<evidence type="ECO:0000259" key="7">
    <source>
        <dbReference type="Pfam" id="PF20684"/>
    </source>
</evidence>
<evidence type="ECO:0000256" key="1">
    <source>
        <dbReference type="ARBA" id="ARBA00004141"/>
    </source>
</evidence>
<dbReference type="PANTHER" id="PTHR33048">
    <property type="entry name" value="PTH11-LIKE INTEGRAL MEMBRANE PROTEIN (AFU_ORTHOLOGUE AFUA_5G11245)"/>
    <property type="match status" value="1"/>
</dbReference>
<organism evidence="8 9">
    <name type="scientific">Didymosphaeria variabile</name>
    <dbReference type="NCBI Taxonomy" id="1932322"/>
    <lineage>
        <taxon>Eukaryota</taxon>
        <taxon>Fungi</taxon>
        <taxon>Dikarya</taxon>
        <taxon>Ascomycota</taxon>
        <taxon>Pezizomycotina</taxon>
        <taxon>Dothideomycetes</taxon>
        <taxon>Pleosporomycetidae</taxon>
        <taxon>Pleosporales</taxon>
        <taxon>Massarineae</taxon>
        <taxon>Didymosphaeriaceae</taxon>
        <taxon>Didymosphaeria</taxon>
    </lineage>
</organism>
<feature type="transmembrane region" description="Helical" evidence="6">
    <location>
        <begin position="137"/>
        <end position="160"/>
    </location>
</feature>
<evidence type="ECO:0000313" key="9">
    <source>
        <dbReference type="Proteomes" id="UP001140513"/>
    </source>
</evidence>
<evidence type="ECO:0000256" key="4">
    <source>
        <dbReference type="ARBA" id="ARBA00023136"/>
    </source>
</evidence>
<feature type="transmembrane region" description="Helical" evidence="6">
    <location>
        <begin position="180"/>
        <end position="205"/>
    </location>
</feature>
<dbReference type="GeneID" id="80913056"/>
<evidence type="ECO:0000256" key="3">
    <source>
        <dbReference type="ARBA" id="ARBA00022989"/>
    </source>
</evidence>
<evidence type="ECO:0000256" key="2">
    <source>
        <dbReference type="ARBA" id="ARBA00022692"/>
    </source>
</evidence>
<comment type="similarity">
    <text evidence="5">Belongs to the SAT4 family.</text>
</comment>
<keyword evidence="2 6" id="KW-0812">Transmembrane</keyword>
<comment type="caution">
    <text evidence="8">The sequence shown here is derived from an EMBL/GenBank/DDBJ whole genome shotgun (WGS) entry which is preliminary data.</text>
</comment>
<sequence length="416" mass="45742">MNAPVAQYSPEYLAEDNGLAIIATASLMIIFCTVFVGLRYYARYLTSTQFGVEDIIIPFAWLAELGLCVVGILMVKRAGTGRHAAFNLQRDPSSLSKHFKGVIINELLHPAAVAFPKLVVVVLYLRVFTKKFERGIAWGLFVVILAAFISFFAATCFQCTPFPYSWDKTIPGGHCFDTVAFAYSSSVPNIVTDLVVVCLPIRTVLELKVSTGRKIGLMLIFLTGSIGIIASVIRTVVFAKTDILDDITFTNVPLINWTIIEPGLYLLAACALSFKPLFRMVAKALHLGSIITHTKSALNKTSHNKTNRTQQKDIHMETFKSASSGGFTKLSDGTGENSKDVDDKHCEEVVWFKKGAGHKKGMSEGALSVVVTRTVDIQSEDLDEGYQVEIGNHGGNARGWYNFTLESYLVTISECR</sequence>
<feature type="transmembrane region" description="Helical" evidence="6">
    <location>
        <begin position="54"/>
        <end position="75"/>
    </location>
</feature>
<dbReference type="InterPro" id="IPR049326">
    <property type="entry name" value="Rhodopsin_dom_fungi"/>
</dbReference>
<comment type="subcellular location">
    <subcellularLocation>
        <location evidence="1">Membrane</location>
        <topology evidence="1">Multi-pass membrane protein</topology>
    </subcellularLocation>
</comment>
<evidence type="ECO:0000313" key="8">
    <source>
        <dbReference type="EMBL" id="KAJ4348154.1"/>
    </source>
</evidence>
<keyword evidence="4 6" id="KW-0472">Membrane</keyword>
<dbReference type="RefSeq" id="XP_056067542.1">
    <property type="nucleotide sequence ID" value="XM_056218277.1"/>
</dbReference>
<feature type="transmembrane region" description="Helical" evidence="6">
    <location>
        <begin position="107"/>
        <end position="125"/>
    </location>
</feature>
<reference evidence="8" key="1">
    <citation type="submission" date="2022-10" db="EMBL/GenBank/DDBJ databases">
        <title>Tapping the CABI collections for fungal endophytes: first genome assemblies for Collariella, Neodidymelliopsis, Ascochyta clinopodiicola, Didymella pomorum, Didymosphaeria variabile, Neocosmospora piperis and Neocucurbitaria cava.</title>
        <authorList>
            <person name="Hill R."/>
        </authorList>
    </citation>
    <scope>NUCLEOTIDE SEQUENCE</scope>
    <source>
        <strain evidence="8">IMI 356815</strain>
    </source>
</reference>
<dbReference type="GO" id="GO:0016020">
    <property type="term" value="C:membrane"/>
    <property type="evidence" value="ECO:0007669"/>
    <property type="project" value="UniProtKB-SubCell"/>
</dbReference>
<dbReference type="InterPro" id="IPR052337">
    <property type="entry name" value="SAT4-like"/>
</dbReference>
<keyword evidence="3 6" id="KW-1133">Transmembrane helix</keyword>
<dbReference type="Pfam" id="PF20684">
    <property type="entry name" value="Fung_rhodopsin"/>
    <property type="match status" value="1"/>
</dbReference>
<accession>A0A9W8XEH9</accession>